<dbReference type="Proteomes" id="UP000193900">
    <property type="component" value="Unassembled WGS sequence"/>
</dbReference>
<feature type="domain" description="Flavodoxin-like fold" evidence="2">
    <location>
        <begin position="3"/>
        <end position="156"/>
    </location>
</feature>
<dbReference type="GO" id="GO:0010181">
    <property type="term" value="F:FMN binding"/>
    <property type="evidence" value="ECO:0007669"/>
    <property type="project" value="TreeGrafter"/>
</dbReference>
<name>A0A1Y5RQR1_9RHOB</name>
<dbReference type="PANTHER" id="PTHR47307:SF1">
    <property type="entry name" value="GLUTATHIONE-REGULATED POTASSIUM-EFFLUX SYSTEM ANCILLARY PROTEIN KEFG"/>
    <property type="match status" value="1"/>
</dbReference>
<dbReference type="InterPro" id="IPR046980">
    <property type="entry name" value="KefG/KefF"/>
</dbReference>
<dbReference type="PANTHER" id="PTHR47307">
    <property type="entry name" value="GLUTATHIONE-REGULATED POTASSIUM-EFFLUX SYSTEM ANCILLARY PROTEIN KEFG"/>
    <property type="match status" value="1"/>
</dbReference>
<dbReference type="EMBL" id="FWFZ01000002">
    <property type="protein sequence ID" value="SLN22787.1"/>
    <property type="molecule type" value="Genomic_DNA"/>
</dbReference>
<dbReference type="AlphaFoldDB" id="A0A1Y5RQR1"/>
<dbReference type="GO" id="GO:0009055">
    <property type="term" value="F:electron transfer activity"/>
    <property type="evidence" value="ECO:0007669"/>
    <property type="project" value="TreeGrafter"/>
</dbReference>
<sequence length="202" mass="22392">MARVLLYYAHPGNRFSKANTALLTAARSVDDIDIVDLYAEYPRFDINVDREQERLLAHDVIVLQFPLFWYSAPALVKEWIDLVLEHGFAYGEGGEALSGKTMMLALTAAGPEDAYAPDGYQRHELRTFLTPFERTAGLCSMTFPAPYVLYGSLKAAEAGALGPHVDGYVRLLSALRDDRYDLGKTEGVAVHDRLPIREGAPT</sequence>
<protein>
    <submittedName>
        <fullName evidence="3">General stress protein 14</fullName>
        <ecNumber evidence="3">1.6.99.-</ecNumber>
    </submittedName>
</protein>
<evidence type="ECO:0000256" key="1">
    <source>
        <dbReference type="ARBA" id="ARBA00023002"/>
    </source>
</evidence>
<dbReference type="GO" id="GO:0003955">
    <property type="term" value="F:NAD(P)H dehydrogenase (quinone) activity"/>
    <property type="evidence" value="ECO:0007669"/>
    <property type="project" value="TreeGrafter"/>
</dbReference>
<dbReference type="RefSeq" id="WP_085877573.1">
    <property type="nucleotide sequence ID" value="NZ_FWFZ01000002.1"/>
</dbReference>
<evidence type="ECO:0000313" key="4">
    <source>
        <dbReference type="Proteomes" id="UP000193900"/>
    </source>
</evidence>
<reference evidence="3 4" key="1">
    <citation type="submission" date="2017-03" db="EMBL/GenBank/DDBJ databases">
        <authorList>
            <person name="Afonso C.L."/>
            <person name="Miller P.J."/>
            <person name="Scott M.A."/>
            <person name="Spackman E."/>
            <person name="Goraichik I."/>
            <person name="Dimitrov K.M."/>
            <person name="Suarez D.L."/>
            <person name="Swayne D.E."/>
        </authorList>
    </citation>
    <scope>NUCLEOTIDE SEQUENCE [LARGE SCALE GENOMIC DNA]</scope>
    <source>
        <strain evidence="3 4">CECT 7023</strain>
    </source>
</reference>
<accession>A0A1Y5RQR1</accession>
<proteinExistence type="predicted"/>
<dbReference type="InterPro" id="IPR003680">
    <property type="entry name" value="Flavodoxin_fold"/>
</dbReference>
<dbReference type="OrthoDB" id="9798454at2"/>
<dbReference type="Gene3D" id="3.40.50.360">
    <property type="match status" value="1"/>
</dbReference>
<evidence type="ECO:0000259" key="2">
    <source>
        <dbReference type="Pfam" id="PF02525"/>
    </source>
</evidence>
<dbReference type="EC" id="1.6.99.-" evidence="3"/>
<dbReference type="Pfam" id="PF02525">
    <property type="entry name" value="Flavodoxin_2"/>
    <property type="match status" value="1"/>
</dbReference>
<organism evidence="3 4">
    <name type="scientific">Roseisalinus antarcticus</name>
    <dbReference type="NCBI Taxonomy" id="254357"/>
    <lineage>
        <taxon>Bacteria</taxon>
        <taxon>Pseudomonadati</taxon>
        <taxon>Pseudomonadota</taxon>
        <taxon>Alphaproteobacteria</taxon>
        <taxon>Rhodobacterales</taxon>
        <taxon>Roseobacteraceae</taxon>
        <taxon>Roseisalinus</taxon>
    </lineage>
</organism>
<gene>
    <name evidence="3" type="primary">ywrO_1</name>
    <name evidence="3" type="ORF">ROA7023_00663</name>
</gene>
<keyword evidence="1 3" id="KW-0560">Oxidoreductase</keyword>
<dbReference type="SUPFAM" id="SSF52218">
    <property type="entry name" value="Flavoproteins"/>
    <property type="match status" value="1"/>
</dbReference>
<evidence type="ECO:0000313" key="3">
    <source>
        <dbReference type="EMBL" id="SLN22787.1"/>
    </source>
</evidence>
<keyword evidence="4" id="KW-1185">Reference proteome</keyword>
<dbReference type="InterPro" id="IPR029039">
    <property type="entry name" value="Flavoprotein-like_sf"/>
</dbReference>